<dbReference type="SMART" id="SM00062">
    <property type="entry name" value="PBPb"/>
    <property type="match status" value="2"/>
</dbReference>
<dbReference type="Gene3D" id="1.10.287.130">
    <property type="match status" value="1"/>
</dbReference>
<evidence type="ECO:0000256" key="7">
    <source>
        <dbReference type="ARBA" id="ARBA00022777"/>
    </source>
</evidence>
<dbReference type="RefSeq" id="WP_160941818.1">
    <property type="nucleotide sequence ID" value="NZ_CP063310.1"/>
</dbReference>
<dbReference type="CDD" id="cd16922">
    <property type="entry name" value="HATPase_EvgS-ArcB-TorS-like"/>
    <property type="match status" value="1"/>
</dbReference>
<accession>A0A6L7IQK8</accession>
<dbReference type="InterPro" id="IPR003594">
    <property type="entry name" value="HATPase_dom"/>
</dbReference>
<keyword evidence="6" id="KW-0808">Transferase</keyword>
<sequence length="931" mass="101236">MKTKAARCICSAMAAVLIAASALAAPASAPAFADDGSADASVQGRTLRVAFPEVEGISEIGDDGVRSGIFYDWLTEISKYTGWRYEFVDGDAEDLMERTKAGDIDLIGGMYYREQIADQYEYSAFAIGSNHALLISLEENDDVVTFDPRTLNGKTIGTYRNAAEKIRRFEHYLEFNGIECTVLQLDYDAYAQCLDDGTADVVLGGDVDLTEGRRVAAEFDGEPYYIAAPAGSDVIAELDAAMTSIYEADADFAKELDAKHLPSRHQASIKFSDADRAYIEQAGVLSVAVMADRYPLFYERDGQNQGIVKDVLDLVTERTGLTFRIVHASTYQGAIDLVKSGEADIMGGFMDDEYVAEAQQLVVTEGFASLNEVVFRNKLTSSEGTVCAQIYGREGVEGVDASEVVHYRTYEDCLEAVNSGRADITSMPVAYAESLFTDRSFNNITPATSEHHEASLSFAIAQPVDADLYSVLSKAVNSLSQDELDTVFSRNTMPAFGKQRTIQAVVSENPLLVVALGLVLCLFVGAIVIVVSVAKVRNRMMEMKLEKVEEMGRAKTDFLSRMSHEIRTPMNAIIGLSNVASLSGEATPSIRSSLEKINTSAQFLLSLVNDILDMSKIENDKMHIETAPLCLRSLAERLQSMFCIQAEEKGILLEARCDADDVVVGDDVRLQQVLANLLSNALKFTDPGDTIRLSIGVLMRGEGRVSVRFSVKDTGAGIREEDLERIFVSFEQASENRRNAQGTGLGLAISSNLVRLMGGKLDVQSRFGEGSEFFFVLELPAADDAALGGGVPAPSDVAERSLEGTHVLLAEDNDLNAEIAVALLDMQGIETQRAANGREAVDLFAASEPGSFDFVLMDVKMPLLDGLEAAAEIRALERDDARTVPIIALTANTFQEDREDAAAAGMNGFIPKPFDAQQLYDTLRSYLPPEE</sequence>
<dbReference type="GO" id="GO:0009927">
    <property type="term" value="F:histidine phosphotransfer kinase activity"/>
    <property type="evidence" value="ECO:0007669"/>
    <property type="project" value="TreeGrafter"/>
</dbReference>
<evidence type="ECO:0000256" key="9">
    <source>
        <dbReference type="ARBA" id="ARBA00074306"/>
    </source>
</evidence>
<evidence type="ECO:0000256" key="5">
    <source>
        <dbReference type="ARBA" id="ARBA00022553"/>
    </source>
</evidence>
<evidence type="ECO:0000256" key="6">
    <source>
        <dbReference type="ARBA" id="ARBA00022679"/>
    </source>
</evidence>
<dbReference type="Proteomes" id="UP000478463">
    <property type="component" value="Chromosome"/>
</dbReference>
<dbReference type="PROSITE" id="PS50110">
    <property type="entry name" value="RESPONSE_REGULATORY"/>
    <property type="match status" value="1"/>
</dbReference>
<dbReference type="EC" id="2.7.13.3" evidence="4"/>
<dbReference type="PANTHER" id="PTHR43047">
    <property type="entry name" value="TWO-COMPONENT HISTIDINE PROTEIN KINASE"/>
    <property type="match status" value="1"/>
</dbReference>
<dbReference type="Gene3D" id="3.30.565.10">
    <property type="entry name" value="Histidine kinase-like ATPase, C-terminal domain"/>
    <property type="match status" value="1"/>
</dbReference>
<dbReference type="InterPro" id="IPR011006">
    <property type="entry name" value="CheY-like_superfamily"/>
</dbReference>
<keyword evidence="7" id="KW-0418">Kinase</keyword>
<organism evidence="12 13">
    <name type="scientific">Eggerthella guodeyinii</name>
    <dbReference type="NCBI Taxonomy" id="2690837"/>
    <lineage>
        <taxon>Bacteria</taxon>
        <taxon>Bacillati</taxon>
        <taxon>Actinomycetota</taxon>
        <taxon>Coriobacteriia</taxon>
        <taxon>Eggerthellales</taxon>
        <taxon>Eggerthellaceae</taxon>
        <taxon>Eggerthella</taxon>
    </lineage>
</organism>
<dbReference type="PANTHER" id="PTHR43047:SF72">
    <property type="entry name" value="OSMOSENSING HISTIDINE PROTEIN KINASE SLN1"/>
    <property type="match status" value="1"/>
</dbReference>
<dbReference type="InterPro" id="IPR036890">
    <property type="entry name" value="HATPase_C_sf"/>
</dbReference>
<dbReference type="Pfam" id="PF00512">
    <property type="entry name" value="HisKA"/>
    <property type="match status" value="1"/>
</dbReference>
<dbReference type="AlphaFoldDB" id="A0A6L7IQK8"/>
<keyword evidence="8" id="KW-0902">Two-component regulatory system</keyword>
<evidence type="ECO:0000313" key="13">
    <source>
        <dbReference type="Proteomes" id="UP000478463"/>
    </source>
</evidence>
<dbReference type="Pfam" id="PF00072">
    <property type="entry name" value="Response_reg"/>
    <property type="match status" value="1"/>
</dbReference>
<comment type="subcellular location">
    <subcellularLocation>
        <location evidence="2">Cell membrane</location>
    </subcellularLocation>
</comment>
<dbReference type="Pfam" id="PF00497">
    <property type="entry name" value="SBP_bac_3"/>
    <property type="match status" value="1"/>
</dbReference>
<dbReference type="CDD" id="cd17546">
    <property type="entry name" value="REC_hyHK_CKI1_RcsC-like"/>
    <property type="match status" value="1"/>
</dbReference>
<keyword evidence="11" id="KW-0732">Signal</keyword>
<dbReference type="SUPFAM" id="SSF52172">
    <property type="entry name" value="CheY-like"/>
    <property type="match status" value="1"/>
</dbReference>
<dbReference type="InterPro" id="IPR004358">
    <property type="entry name" value="Sig_transdc_His_kin-like_C"/>
</dbReference>
<protein>
    <recommendedName>
        <fullName evidence="9">Circadian input-output histidine kinase CikA</fullName>
        <ecNumber evidence="4">2.7.13.3</ecNumber>
    </recommendedName>
</protein>
<dbReference type="SUPFAM" id="SSF47384">
    <property type="entry name" value="Homodimeric domain of signal transducing histidine kinase"/>
    <property type="match status" value="1"/>
</dbReference>
<evidence type="ECO:0000256" key="4">
    <source>
        <dbReference type="ARBA" id="ARBA00012438"/>
    </source>
</evidence>
<evidence type="ECO:0000256" key="3">
    <source>
        <dbReference type="ARBA" id="ARBA00006402"/>
    </source>
</evidence>
<dbReference type="PRINTS" id="PR00344">
    <property type="entry name" value="BCTRLSENSOR"/>
</dbReference>
<name>A0A6L7IQK8_9ACTN</name>
<evidence type="ECO:0000256" key="10">
    <source>
        <dbReference type="SAM" id="Phobius"/>
    </source>
</evidence>
<dbReference type="InterPro" id="IPR001638">
    <property type="entry name" value="Solute-binding_3/MltF_N"/>
</dbReference>
<evidence type="ECO:0000256" key="2">
    <source>
        <dbReference type="ARBA" id="ARBA00004236"/>
    </source>
</evidence>
<evidence type="ECO:0000313" key="12">
    <source>
        <dbReference type="EMBL" id="QOS69567.1"/>
    </source>
</evidence>
<dbReference type="SMART" id="SM00387">
    <property type="entry name" value="HATPase_c"/>
    <property type="match status" value="1"/>
</dbReference>
<keyword evidence="10" id="KW-0812">Transmembrane</keyword>
<dbReference type="InterPro" id="IPR001789">
    <property type="entry name" value="Sig_transdc_resp-reg_receiver"/>
</dbReference>
<dbReference type="InterPro" id="IPR036097">
    <property type="entry name" value="HisK_dim/P_sf"/>
</dbReference>
<dbReference type="SMART" id="SM00388">
    <property type="entry name" value="HisKA"/>
    <property type="match status" value="1"/>
</dbReference>
<feature type="chain" id="PRO_5038513256" description="Circadian input-output histidine kinase CikA" evidence="11">
    <location>
        <begin position="25"/>
        <end position="931"/>
    </location>
</feature>
<dbReference type="InterPro" id="IPR003661">
    <property type="entry name" value="HisK_dim/P_dom"/>
</dbReference>
<keyword evidence="10" id="KW-0472">Membrane</keyword>
<feature type="transmembrane region" description="Helical" evidence="10">
    <location>
        <begin position="511"/>
        <end position="534"/>
    </location>
</feature>
<dbReference type="Pfam" id="PF02518">
    <property type="entry name" value="HATPase_c"/>
    <property type="match status" value="1"/>
</dbReference>
<proteinExistence type="inferred from homology"/>
<dbReference type="GO" id="GO:0005886">
    <property type="term" value="C:plasma membrane"/>
    <property type="evidence" value="ECO:0007669"/>
    <property type="project" value="UniProtKB-SubCell"/>
</dbReference>
<dbReference type="Gene3D" id="3.40.50.2300">
    <property type="match status" value="1"/>
</dbReference>
<dbReference type="GO" id="GO:0000155">
    <property type="term" value="F:phosphorelay sensor kinase activity"/>
    <property type="evidence" value="ECO:0007669"/>
    <property type="project" value="InterPro"/>
</dbReference>
<comment type="similarity">
    <text evidence="3">In the N-terminal section; belongs to the phytochrome family.</text>
</comment>
<dbReference type="InterPro" id="IPR005467">
    <property type="entry name" value="His_kinase_dom"/>
</dbReference>
<dbReference type="Gene3D" id="3.40.190.10">
    <property type="entry name" value="Periplasmic binding protein-like II"/>
    <property type="match status" value="4"/>
</dbReference>
<comment type="catalytic activity">
    <reaction evidence="1">
        <text>ATP + protein L-histidine = ADP + protein N-phospho-L-histidine.</text>
        <dbReference type="EC" id="2.7.13.3"/>
    </reaction>
</comment>
<dbReference type="SUPFAM" id="SSF55874">
    <property type="entry name" value="ATPase domain of HSP90 chaperone/DNA topoisomerase II/histidine kinase"/>
    <property type="match status" value="1"/>
</dbReference>
<evidence type="ECO:0000256" key="1">
    <source>
        <dbReference type="ARBA" id="ARBA00000085"/>
    </source>
</evidence>
<dbReference type="EMBL" id="CP063310">
    <property type="protein sequence ID" value="QOS69567.1"/>
    <property type="molecule type" value="Genomic_DNA"/>
</dbReference>
<evidence type="ECO:0000256" key="11">
    <source>
        <dbReference type="SAM" id="SignalP"/>
    </source>
</evidence>
<dbReference type="FunFam" id="3.30.565.10:FF:000010">
    <property type="entry name" value="Sensor histidine kinase RcsC"/>
    <property type="match status" value="1"/>
</dbReference>
<dbReference type="KEGG" id="egd:GS424_006930"/>
<dbReference type="SUPFAM" id="SSF53850">
    <property type="entry name" value="Periplasmic binding protein-like II"/>
    <property type="match status" value="2"/>
</dbReference>
<gene>
    <name evidence="12" type="ORF">GS424_006930</name>
</gene>
<dbReference type="CDD" id="cd00082">
    <property type="entry name" value="HisKA"/>
    <property type="match status" value="1"/>
</dbReference>
<reference evidence="12 13" key="1">
    <citation type="submission" date="2020-10" db="EMBL/GenBank/DDBJ databases">
        <title>Eggerthella sp. nov., isolated from human feces.</title>
        <authorList>
            <person name="Yajun G."/>
        </authorList>
    </citation>
    <scope>NUCLEOTIDE SEQUENCE [LARGE SCALE GENOMIC DNA]</scope>
    <source>
        <strain evidence="12 13">HF-1101</strain>
    </source>
</reference>
<evidence type="ECO:0000256" key="8">
    <source>
        <dbReference type="ARBA" id="ARBA00023012"/>
    </source>
</evidence>
<keyword evidence="5" id="KW-0597">Phosphoprotein</keyword>
<dbReference type="PROSITE" id="PS50109">
    <property type="entry name" value="HIS_KIN"/>
    <property type="match status" value="1"/>
</dbReference>
<keyword evidence="10" id="KW-1133">Transmembrane helix</keyword>
<feature type="signal peptide" evidence="11">
    <location>
        <begin position="1"/>
        <end position="24"/>
    </location>
</feature>
<dbReference type="SMART" id="SM00448">
    <property type="entry name" value="REC"/>
    <property type="match status" value="1"/>
</dbReference>